<evidence type="ECO:0000256" key="1">
    <source>
        <dbReference type="SAM" id="Phobius"/>
    </source>
</evidence>
<reference evidence="2 3" key="1">
    <citation type="submission" date="2024-02" db="EMBL/GenBank/DDBJ databases">
        <title>Full genome sequence of Sphingomonas kaistensis.</title>
        <authorList>
            <person name="Poletto B.L."/>
            <person name="Silva G."/>
            <person name="Galante D."/>
            <person name="Campos K.R."/>
            <person name="Santos M.B.N."/>
            <person name="Sacchi C.T."/>
        </authorList>
    </citation>
    <scope>NUCLEOTIDE SEQUENCE [LARGE SCALE GENOMIC DNA]</scope>
    <source>
        <strain evidence="2 3">MA4R</strain>
    </source>
</reference>
<keyword evidence="1" id="KW-1133">Transmembrane helix</keyword>
<accession>A0ABZ2G380</accession>
<feature type="transmembrane region" description="Helical" evidence="1">
    <location>
        <begin position="17"/>
        <end position="37"/>
    </location>
</feature>
<dbReference type="RefSeq" id="WP_338504853.1">
    <property type="nucleotide sequence ID" value="NZ_CP145607.1"/>
</dbReference>
<keyword evidence="3" id="KW-1185">Reference proteome</keyword>
<evidence type="ECO:0000313" key="2">
    <source>
        <dbReference type="EMBL" id="WWM71440.1"/>
    </source>
</evidence>
<keyword evidence="1" id="KW-0812">Transmembrane</keyword>
<sequence>MTPEEIAKELRRPRAPLSVGVIGIFVMAIAVLIMLGLTSGTSKL</sequence>
<protein>
    <submittedName>
        <fullName evidence="2">Uncharacterized protein</fullName>
    </submittedName>
</protein>
<dbReference type="Proteomes" id="UP001382935">
    <property type="component" value="Chromosome"/>
</dbReference>
<name>A0ABZ2G380_9SPHN</name>
<organism evidence="2 3">
    <name type="scientific">Sphingomonas kaistensis</name>
    <dbReference type="NCBI Taxonomy" id="298708"/>
    <lineage>
        <taxon>Bacteria</taxon>
        <taxon>Pseudomonadati</taxon>
        <taxon>Pseudomonadota</taxon>
        <taxon>Alphaproteobacteria</taxon>
        <taxon>Sphingomonadales</taxon>
        <taxon>Sphingomonadaceae</taxon>
        <taxon>Sphingomonas</taxon>
    </lineage>
</organism>
<proteinExistence type="predicted"/>
<evidence type="ECO:0000313" key="3">
    <source>
        <dbReference type="Proteomes" id="UP001382935"/>
    </source>
</evidence>
<gene>
    <name evidence="2" type="ORF">V6R86_12355</name>
</gene>
<dbReference type="EMBL" id="CP145607">
    <property type="protein sequence ID" value="WWM71440.1"/>
    <property type="molecule type" value="Genomic_DNA"/>
</dbReference>
<keyword evidence="1" id="KW-0472">Membrane</keyword>